<gene>
    <name evidence="1" type="ORF">ICC18_07165</name>
</gene>
<proteinExistence type="predicted"/>
<dbReference type="Gene3D" id="3.40.50.1000">
    <property type="entry name" value="HAD superfamily/HAD-like"/>
    <property type="match status" value="1"/>
</dbReference>
<dbReference type="SFLD" id="SFLDS00003">
    <property type="entry name" value="Haloacid_Dehalogenase"/>
    <property type="match status" value="1"/>
</dbReference>
<protein>
    <submittedName>
        <fullName evidence="1">HAD family hydrolase</fullName>
    </submittedName>
</protein>
<sequence>MMKCIIFDLDGTIGNTLPLCIAAFKKSIEPLAGRSLSDQEIIATFGPSEEGTVQALIPDYYEQGVEDYLKHYRDLHMMCEAPFDGIVEVIEFAKNKNVRLAMVTGKGERSTEVTLEVFGLRSYFDIIETGSPLGPRKVQGIAKVVEHLGIAPEECIYVGDTPSDILSSREAKIPVIAAAWAETADKEQLLALKPDALFTTVEEFKRYIEQACT</sequence>
<name>A0A926QIR4_9BACL</name>
<evidence type="ECO:0000313" key="1">
    <source>
        <dbReference type="EMBL" id="MBD0379888.1"/>
    </source>
</evidence>
<dbReference type="SUPFAM" id="SSF56784">
    <property type="entry name" value="HAD-like"/>
    <property type="match status" value="1"/>
</dbReference>
<dbReference type="Proteomes" id="UP000650466">
    <property type="component" value="Unassembled WGS sequence"/>
</dbReference>
<organism evidence="1 2">
    <name type="scientific">Paenibacillus sedimenti</name>
    <dbReference type="NCBI Taxonomy" id="2770274"/>
    <lineage>
        <taxon>Bacteria</taxon>
        <taxon>Bacillati</taxon>
        <taxon>Bacillota</taxon>
        <taxon>Bacilli</taxon>
        <taxon>Bacillales</taxon>
        <taxon>Paenibacillaceae</taxon>
        <taxon>Paenibacillus</taxon>
    </lineage>
</organism>
<dbReference type="InterPro" id="IPR041492">
    <property type="entry name" value="HAD_2"/>
</dbReference>
<dbReference type="PANTHER" id="PTHR43434:SF1">
    <property type="entry name" value="PHOSPHOGLYCOLATE PHOSPHATASE"/>
    <property type="match status" value="1"/>
</dbReference>
<keyword evidence="1" id="KW-0378">Hydrolase</keyword>
<dbReference type="NCBIfam" id="TIGR01549">
    <property type="entry name" value="HAD-SF-IA-v1"/>
    <property type="match status" value="1"/>
</dbReference>
<dbReference type="InterPro" id="IPR050155">
    <property type="entry name" value="HAD-like_hydrolase_sf"/>
</dbReference>
<dbReference type="InterPro" id="IPR006439">
    <property type="entry name" value="HAD-SF_hydro_IA"/>
</dbReference>
<dbReference type="InterPro" id="IPR036412">
    <property type="entry name" value="HAD-like_sf"/>
</dbReference>
<dbReference type="Pfam" id="PF13419">
    <property type="entry name" value="HAD_2"/>
    <property type="match status" value="1"/>
</dbReference>
<dbReference type="InterPro" id="IPR023198">
    <property type="entry name" value="PGP-like_dom2"/>
</dbReference>
<dbReference type="AlphaFoldDB" id="A0A926QIR4"/>
<evidence type="ECO:0000313" key="2">
    <source>
        <dbReference type="Proteomes" id="UP000650466"/>
    </source>
</evidence>
<reference evidence="1" key="1">
    <citation type="submission" date="2020-09" db="EMBL/GenBank/DDBJ databases">
        <title>Draft Genome Sequence of Paenibacillus sp. WST5.</title>
        <authorList>
            <person name="Bao Z."/>
        </authorList>
    </citation>
    <scope>NUCLEOTIDE SEQUENCE</scope>
    <source>
        <strain evidence="1">WST5</strain>
    </source>
</reference>
<accession>A0A926QIR4</accession>
<dbReference type="GO" id="GO:0006281">
    <property type="term" value="P:DNA repair"/>
    <property type="evidence" value="ECO:0007669"/>
    <property type="project" value="TreeGrafter"/>
</dbReference>
<dbReference type="GO" id="GO:0005829">
    <property type="term" value="C:cytosol"/>
    <property type="evidence" value="ECO:0007669"/>
    <property type="project" value="TreeGrafter"/>
</dbReference>
<dbReference type="SFLD" id="SFLDG01129">
    <property type="entry name" value="C1.5:_HAD__Beta-PGM__Phosphata"/>
    <property type="match status" value="1"/>
</dbReference>
<comment type="caution">
    <text evidence="1">The sequence shown here is derived from an EMBL/GenBank/DDBJ whole genome shotgun (WGS) entry which is preliminary data.</text>
</comment>
<dbReference type="EMBL" id="JACVVD010000002">
    <property type="protein sequence ID" value="MBD0379888.1"/>
    <property type="molecule type" value="Genomic_DNA"/>
</dbReference>
<dbReference type="GO" id="GO:0008967">
    <property type="term" value="F:phosphoglycolate phosphatase activity"/>
    <property type="evidence" value="ECO:0007669"/>
    <property type="project" value="TreeGrafter"/>
</dbReference>
<dbReference type="PANTHER" id="PTHR43434">
    <property type="entry name" value="PHOSPHOGLYCOLATE PHOSPHATASE"/>
    <property type="match status" value="1"/>
</dbReference>
<dbReference type="Gene3D" id="1.10.150.240">
    <property type="entry name" value="Putative phosphatase, domain 2"/>
    <property type="match status" value="1"/>
</dbReference>
<keyword evidence="2" id="KW-1185">Reference proteome</keyword>
<dbReference type="InterPro" id="IPR023214">
    <property type="entry name" value="HAD_sf"/>
</dbReference>
<dbReference type="RefSeq" id="WP_188173669.1">
    <property type="nucleotide sequence ID" value="NZ_JACVVD010000002.1"/>
</dbReference>